<dbReference type="InterPro" id="IPR011009">
    <property type="entry name" value="Kinase-like_dom_sf"/>
</dbReference>
<dbReference type="Proteomes" id="UP001152795">
    <property type="component" value="Unassembled WGS sequence"/>
</dbReference>
<dbReference type="Gene3D" id="1.10.510.10">
    <property type="entry name" value="Transferase(Phosphotransferase) domain 1"/>
    <property type="match status" value="1"/>
</dbReference>
<dbReference type="EMBL" id="CACRXK020000435">
    <property type="protein sequence ID" value="CAB3981855.1"/>
    <property type="molecule type" value="Genomic_DNA"/>
</dbReference>
<keyword evidence="2" id="KW-1185">Reference proteome</keyword>
<proteinExistence type="predicted"/>
<dbReference type="GO" id="GO:0004674">
    <property type="term" value="F:protein serine/threonine kinase activity"/>
    <property type="evidence" value="ECO:0007669"/>
    <property type="project" value="TreeGrafter"/>
</dbReference>
<accession>A0A6S7FQA3</accession>
<dbReference type="GO" id="GO:0005524">
    <property type="term" value="F:ATP binding"/>
    <property type="evidence" value="ECO:0007669"/>
    <property type="project" value="InterPro"/>
</dbReference>
<dbReference type="SUPFAM" id="SSF56112">
    <property type="entry name" value="Protein kinase-like (PK-like)"/>
    <property type="match status" value="1"/>
</dbReference>
<evidence type="ECO:0000313" key="1">
    <source>
        <dbReference type="EMBL" id="CAB3981855.1"/>
    </source>
</evidence>
<gene>
    <name evidence="1" type="ORF">PACLA_8A018227</name>
</gene>
<dbReference type="OrthoDB" id="5986221at2759"/>
<dbReference type="InterPro" id="IPR051681">
    <property type="entry name" value="Ser/Thr_Kinases-Pseudokinases"/>
</dbReference>
<dbReference type="Pfam" id="PF00069">
    <property type="entry name" value="Pkinase"/>
    <property type="match status" value="1"/>
</dbReference>
<organism evidence="1 2">
    <name type="scientific">Paramuricea clavata</name>
    <name type="common">Red gorgonian</name>
    <name type="synonym">Violescent sea-whip</name>
    <dbReference type="NCBI Taxonomy" id="317549"/>
    <lineage>
        <taxon>Eukaryota</taxon>
        <taxon>Metazoa</taxon>
        <taxon>Cnidaria</taxon>
        <taxon>Anthozoa</taxon>
        <taxon>Octocorallia</taxon>
        <taxon>Malacalcyonacea</taxon>
        <taxon>Plexauridae</taxon>
        <taxon>Paramuricea</taxon>
    </lineage>
</organism>
<comment type="caution">
    <text evidence="1">The sequence shown here is derived from an EMBL/GenBank/DDBJ whole genome shotgun (WGS) entry which is preliminary data.</text>
</comment>
<dbReference type="InterPro" id="IPR000719">
    <property type="entry name" value="Prot_kinase_dom"/>
</dbReference>
<name>A0A6S7FQA3_PARCT</name>
<evidence type="ECO:0000313" key="2">
    <source>
        <dbReference type="Proteomes" id="UP001152795"/>
    </source>
</evidence>
<reference evidence="1" key="1">
    <citation type="submission" date="2020-04" db="EMBL/GenBank/DDBJ databases">
        <authorList>
            <person name="Alioto T."/>
            <person name="Alioto T."/>
            <person name="Gomez Garrido J."/>
        </authorList>
    </citation>
    <scope>NUCLEOTIDE SEQUENCE</scope>
    <source>
        <strain evidence="1">A484AB</strain>
    </source>
</reference>
<dbReference type="PANTHER" id="PTHR44329">
    <property type="entry name" value="SERINE/THREONINE-PROTEIN KINASE TNNI3K-RELATED"/>
    <property type="match status" value="1"/>
</dbReference>
<sequence length="1136" mass="127864">MVFSFIDPVTCGFARGIAWEISKKLYEDWKFGNSDARLQQKQSCPVMELNIEEKKSKNEKRKERRNIYRKSKYTTEAEWAKTDVVRCYGNRQSLAARQRDRLTLCFESFEEAKLRHEQKSQAVATKKSPVGKFENMEWDKKALMEEISGYENGVVNWSELARKYQVKNKNGELVKNGGQIVQEYLKFQGVDVSKFKKRGSDDDGGRIRKRIKRSAGGEISVPCPVTNEELRDKLSQKILSGEYNVGELIVPRKYEKFVLDPDSSIIKTHFFVEGSKCPLHEIREQKLEELKEYTRANPDEDLDAISYSDIVDKLNLVNEMEDVESEEKMRMHVKDLERTRHLMIWHDLSTVANHSHLVFMVTCLYDPAFFYTDGEYEQLTKKKISVQAKVESPSVYIVARSSSSDKEQLCYAETRLECLKDLSHPVTSESGLIVNDKMRFFQGDTPARQYECGQQKGGKYYCAICGASANCVHEMDYSFRCSHMSLADRQDLVLKGPYGKKYSLQKTVIGFKPKKLTARKLYGTYFHNITSHAPIQNRLISGRSANTEEQERIFNAITNITRTTSSFHADHVTANILVRLQAEKHLSANHHASSVEKQQAQVSKLASSLPSFPNTIIPKDMLVNHPSSWQAHLERISDFLLVGKGAWWNECENGDIHFFDAKGSPELLEKGPLLHHFRSSSFKSEESYLKKCWLKCVEQRASGDHISVEVVSDDLPNDELVSDSIMDSGVVAGDGATKVAGSDDRVNLPNGVVDGTDAVVACENVVVDSSFVVAVGSEGEVLGDSDVSFDKTISDDKFVDATVTATNCTSEVNVGQDVKNTVKNPELRKRKMIERNVDANSAPIMKRAVMSKAVAEKIAESVRKQKLIVENYCVKWREICKQSKFRRQIAINVNAEKSNSVSDVNNICPNELTPLDENTCIGSGTFGECTLKLYKRFNLVVLEKQLSTSNLKAVINEAKCMNILTHPNIPQLLGVQTTCKPYALIMEFIGEDMKSSTVHQLLEETSSKGSPLLTPEWISVCVNIVEAANHIHSKGYLHCDLKTNSVLVLKKRGKPTAKKYTSFYHYIAPEVLRGQPVSSSSDVFSLGVIISTIAKTVGNKSMYSDGRQCKDTKPQVRPSLPTLITQLQGIIEKDNS</sequence>
<protein>
    <submittedName>
        <fullName evidence="1">Retrovirus-related Pol poly from transposon opus</fullName>
    </submittedName>
</protein>
<dbReference type="AlphaFoldDB" id="A0A6S7FQA3"/>
<dbReference type="PROSITE" id="PS50011">
    <property type="entry name" value="PROTEIN_KINASE_DOM"/>
    <property type="match status" value="1"/>
</dbReference>